<reference evidence="5" key="1">
    <citation type="journal article" date="2019" name="bioRxiv">
        <title>The Genome of the Zebra Mussel, Dreissena polymorpha: A Resource for Invasive Species Research.</title>
        <authorList>
            <person name="McCartney M.A."/>
            <person name="Auch B."/>
            <person name="Kono T."/>
            <person name="Mallez S."/>
            <person name="Zhang Y."/>
            <person name="Obille A."/>
            <person name="Becker A."/>
            <person name="Abrahante J.E."/>
            <person name="Garbe J."/>
            <person name="Badalamenti J.P."/>
            <person name="Herman A."/>
            <person name="Mangelson H."/>
            <person name="Liachko I."/>
            <person name="Sullivan S."/>
            <person name="Sone E.D."/>
            <person name="Koren S."/>
            <person name="Silverstein K.A.T."/>
            <person name="Beckman K.B."/>
            <person name="Gohl D.M."/>
        </authorList>
    </citation>
    <scope>NUCLEOTIDE SEQUENCE</scope>
    <source>
        <strain evidence="5">Duluth1</strain>
        <tissue evidence="5">Whole animal</tissue>
    </source>
</reference>
<dbReference type="InterPro" id="IPR020408">
    <property type="entry name" value="Nerve_growth_factor-like"/>
</dbReference>
<feature type="region of interest" description="Disordered" evidence="3">
    <location>
        <begin position="75"/>
        <end position="102"/>
    </location>
</feature>
<comment type="caution">
    <text evidence="5">The sequence shown here is derived from an EMBL/GenBank/DDBJ whole genome shotgun (WGS) entry which is preliminary data.</text>
</comment>
<dbReference type="GO" id="GO:0005163">
    <property type="term" value="F:nerve growth factor receptor binding"/>
    <property type="evidence" value="ECO:0007669"/>
    <property type="project" value="TreeGrafter"/>
</dbReference>
<sequence length="221" mass="25038">MVQVALLVVYKSSEAVILNVGDKAKSSKTKYQFIPLQDKMTLSNENSTAPVPVLVDHTIASKNVIQEYTKRILRDQQQTSSKAKMRQGRRNRPHKRTKSLHRLPSQNGFSKKSCGTRSSYVYKTEAEDIFGDTVSIYPVIEFGKVTIDQYFHETYCLDENCACAGIDSKHFTSFCETTHSYTYARAVKNGNLGWTFVKVRSGCACIINEKQHQTSDLQHLL</sequence>
<keyword evidence="6" id="KW-1185">Reference proteome</keyword>
<organism evidence="5 6">
    <name type="scientific">Dreissena polymorpha</name>
    <name type="common">Zebra mussel</name>
    <name type="synonym">Mytilus polymorpha</name>
    <dbReference type="NCBI Taxonomy" id="45954"/>
    <lineage>
        <taxon>Eukaryota</taxon>
        <taxon>Metazoa</taxon>
        <taxon>Spiralia</taxon>
        <taxon>Lophotrochozoa</taxon>
        <taxon>Mollusca</taxon>
        <taxon>Bivalvia</taxon>
        <taxon>Autobranchia</taxon>
        <taxon>Heteroconchia</taxon>
        <taxon>Euheterodonta</taxon>
        <taxon>Imparidentia</taxon>
        <taxon>Neoheterodontei</taxon>
        <taxon>Myida</taxon>
        <taxon>Dreissenoidea</taxon>
        <taxon>Dreissenidae</taxon>
        <taxon>Dreissena</taxon>
    </lineage>
</organism>
<proteinExistence type="inferred from homology"/>
<dbReference type="AlphaFoldDB" id="A0A9D4D313"/>
<gene>
    <name evidence="5" type="ORF">DPMN_044776</name>
</gene>
<evidence type="ECO:0000256" key="2">
    <source>
        <dbReference type="ARBA" id="ARBA00023030"/>
    </source>
</evidence>
<evidence type="ECO:0000256" key="3">
    <source>
        <dbReference type="SAM" id="MobiDB-lite"/>
    </source>
</evidence>
<accession>A0A9D4D313</accession>
<dbReference type="GO" id="GO:0048812">
    <property type="term" value="P:neuron projection morphogenesis"/>
    <property type="evidence" value="ECO:0007669"/>
    <property type="project" value="TreeGrafter"/>
</dbReference>
<evidence type="ECO:0000313" key="6">
    <source>
        <dbReference type="Proteomes" id="UP000828390"/>
    </source>
</evidence>
<dbReference type="InterPro" id="IPR002072">
    <property type="entry name" value="Nerve_growth_factor-rel"/>
</dbReference>
<dbReference type="PANTHER" id="PTHR11589">
    <property type="entry name" value="NERVE GROWTH FACTOR NGF -RELATED"/>
    <property type="match status" value="1"/>
</dbReference>
<name>A0A9D4D313_DREPO</name>
<dbReference type="PROSITE" id="PS50270">
    <property type="entry name" value="NGF_2"/>
    <property type="match status" value="1"/>
</dbReference>
<evidence type="ECO:0000256" key="1">
    <source>
        <dbReference type="ARBA" id="ARBA00010783"/>
    </source>
</evidence>
<dbReference type="EMBL" id="JAIWYP010000011">
    <property type="protein sequence ID" value="KAH3738148.1"/>
    <property type="molecule type" value="Genomic_DNA"/>
</dbReference>
<keyword evidence="2" id="KW-0339">Growth factor</keyword>
<feature type="domain" description="Nerve growth factor-related" evidence="4">
    <location>
        <begin position="114"/>
        <end position="206"/>
    </location>
</feature>
<dbReference type="Gene3D" id="2.10.90.10">
    <property type="entry name" value="Cystine-knot cytokines"/>
    <property type="match status" value="1"/>
</dbReference>
<protein>
    <recommendedName>
        <fullName evidence="4">Nerve growth factor-related domain-containing protein</fullName>
    </recommendedName>
</protein>
<dbReference type="GO" id="GO:0043524">
    <property type="term" value="P:negative regulation of neuron apoptotic process"/>
    <property type="evidence" value="ECO:0007669"/>
    <property type="project" value="TreeGrafter"/>
</dbReference>
<evidence type="ECO:0000313" key="5">
    <source>
        <dbReference type="EMBL" id="KAH3738148.1"/>
    </source>
</evidence>
<dbReference type="GO" id="GO:0021675">
    <property type="term" value="P:nerve development"/>
    <property type="evidence" value="ECO:0007669"/>
    <property type="project" value="TreeGrafter"/>
</dbReference>
<dbReference type="GO" id="GO:0007169">
    <property type="term" value="P:cell surface receptor protein tyrosine kinase signaling pathway"/>
    <property type="evidence" value="ECO:0007669"/>
    <property type="project" value="TreeGrafter"/>
</dbReference>
<reference evidence="5" key="2">
    <citation type="submission" date="2020-11" db="EMBL/GenBank/DDBJ databases">
        <authorList>
            <person name="McCartney M.A."/>
            <person name="Auch B."/>
            <person name="Kono T."/>
            <person name="Mallez S."/>
            <person name="Becker A."/>
            <person name="Gohl D.M."/>
            <person name="Silverstein K.A.T."/>
            <person name="Koren S."/>
            <person name="Bechman K.B."/>
            <person name="Herman A."/>
            <person name="Abrahante J.E."/>
            <person name="Garbe J."/>
        </authorList>
    </citation>
    <scope>NUCLEOTIDE SEQUENCE</scope>
    <source>
        <strain evidence="5">Duluth1</strain>
        <tissue evidence="5">Whole animal</tissue>
    </source>
</reference>
<dbReference type="GO" id="GO:0008083">
    <property type="term" value="F:growth factor activity"/>
    <property type="evidence" value="ECO:0007669"/>
    <property type="project" value="UniProtKB-KW"/>
</dbReference>
<dbReference type="SUPFAM" id="SSF57501">
    <property type="entry name" value="Cystine-knot cytokines"/>
    <property type="match status" value="1"/>
</dbReference>
<dbReference type="Proteomes" id="UP000828390">
    <property type="component" value="Unassembled WGS sequence"/>
</dbReference>
<dbReference type="InterPro" id="IPR029034">
    <property type="entry name" value="Cystine-knot_cytokine"/>
</dbReference>
<dbReference type="SMART" id="SM00140">
    <property type="entry name" value="NGF"/>
    <property type="match status" value="1"/>
</dbReference>
<dbReference type="PANTHER" id="PTHR11589:SF11">
    <property type="entry name" value="PREPRO-NEUROTROPHIN"/>
    <property type="match status" value="1"/>
</dbReference>
<evidence type="ECO:0000259" key="4">
    <source>
        <dbReference type="SMART" id="SM00140"/>
    </source>
</evidence>
<feature type="compositionally biased region" description="Basic residues" evidence="3">
    <location>
        <begin position="83"/>
        <end position="101"/>
    </location>
</feature>
<comment type="similarity">
    <text evidence="1">Belongs to the NGF-beta family.</text>
</comment>
<dbReference type="GO" id="GO:0038180">
    <property type="term" value="P:nerve growth factor signaling pathway"/>
    <property type="evidence" value="ECO:0007669"/>
    <property type="project" value="TreeGrafter"/>
</dbReference>
<dbReference type="Pfam" id="PF00243">
    <property type="entry name" value="NGF"/>
    <property type="match status" value="1"/>
</dbReference>